<dbReference type="PANTHER" id="PTHR45339">
    <property type="entry name" value="HYBRID SIGNAL TRANSDUCTION HISTIDINE KINASE J"/>
    <property type="match status" value="1"/>
</dbReference>
<evidence type="ECO:0000256" key="9">
    <source>
        <dbReference type="PROSITE-ProRule" id="PRU00110"/>
    </source>
</evidence>
<dbReference type="RefSeq" id="WP_271349480.1">
    <property type="nucleotide sequence ID" value="NZ_JAQJZJ010000010.1"/>
</dbReference>
<feature type="domain" description="PAC" evidence="15">
    <location>
        <begin position="574"/>
        <end position="629"/>
    </location>
</feature>
<accession>A0ABT4XKB3</accession>
<evidence type="ECO:0000259" key="17">
    <source>
        <dbReference type="PROSITE" id="PS50894"/>
    </source>
</evidence>
<dbReference type="InterPro" id="IPR013767">
    <property type="entry name" value="PAS_fold"/>
</dbReference>
<keyword evidence="4 10" id="KW-0597">Phosphoprotein</keyword>
<dbReference type="InterPro" id="IPR036097">
    <property type="entry name" value="HisK_dim/P_sf"/>
</dbReference>
<comment type="subcellular location">
    <subcellularLocation>
        <location evidence="2">Membrane</location>
    </subcellularLocation>
</comment>
<feature type="domain" description="PAS" evidence="14">
    <location>
        <begin position="484"/>
        <end position="535"/>
    </location>
</feature>
<dbReference type="Pfam" id="PF00072">
    <property type="entry name" value="Response_reg"/>
    <property type="match status" value="2"/>
</dbReference>
<dbReference type="InterPro" id="IPR000700">
    <property type="entry name" value="PAS-assoc_C"/>
</dbReference>
<evidence type="ECO:0000259" key="15">
    <source>
        <dbReference type="PROSITE" id="PS50113"/>
    </source>
</evidence>
<dbReference type="CDD" id="cd00130">
    <property type="entry name" value="PAS"/>
    <property type="match status" value="4"/>
</dbReference>
<dbReference type="InterPro" id="IPR001610">
    <property type="entry name" value="PAC"/>
</dbReference>
<dbReference type="InterPro" id="IPR006189">
    <property type="entry name" value="CHASE_dom"/>
</dbReference>
<proteinExistence type="predicted"/>
<dbReference type="InterPro" id="IPR005467">
    <property type="entry name" value="His_kinase_dom"/>
</dbReference>
<dbReference type="Pfam" id="PF08447">
    <property type="entry name" value="PAS_3"/>
    <property type="match status" value="1"/>
</dbReference>
<feature type="domain" description="PAS" evidence="14">
    <location>
        <begin position="630"/>
        <end position="700"/>
    </location>
</feature>
<keyword evidence="8 11" id="KW-0472">Membrane</keyword>
<feature type="modified residue" description="4-aspartylphosphate" evidence="10">
    <location>
        <position position="1198"/>
    </location>
</feature>
<evidence type="ECO:0000256" key="7">
    <source>
        <dbReference type="ARBA" id="ARBA00023012"/>
    </source>
</evidence>
<keyword evidence="6 11" id="KW-1133">Transmembrane helix</keyword>
<dbReference type="Pfam" id="PF01627">
    <property type="entry name" value="Hpt"/>
    <property type="match status" value="1"/>
</dbReference>
<dbReference type="Gene3D" id="1.20.120.160">
    <property type="entry name" value="HPT domain"/>
    <property type="match status" value="1"/>
</dbReference>
<gene>
    <name evidence="18" type="ORF">PH586_19585</name>
</gene>
<feature type="domain" description="PAS" evidence="14">
    <location>
        <begin position="343"/>
        <end position="414"/>
    </location>
</feature>
<evidence type="ECO:0000256" key="1">
    <source>
        <dbReference type="ARBA" id="ARBA00000085"/>
    </source>
</evidence>
<feature type="domain" description="PAC" evidence="15">
    <location>
        <begin position="417"/>
        <end position="469"/>
    </location>
</feature>
<dbReference type="PROSITE" id="PS50109">
    <property type="entry name" value="HIS_KIN"/>
    <property type="match status" value="1"/>
</dbReference>
<dbReference type="CDD" id="cd00088">
    <property type="entry name" value="HPT"/>
    <property type="match status" value="1"/>
</dbReference>
<dbReference type="Gene3D" id="3.30.450.20">
    <property type="entry name" value="PAS domain"/>
    <property type="match status" value="4"/>
</dbReference>
<dbReference type="InterPro" id="IPR000014">
    <property type="entry name" value="PAS"/>
</dbReference>
<keyword evidence="19" id="KW-1185">Reference proteome</keyword>
<dbReference type="SMART" id="SM00387">
    <property type="entry name" value="HATPase_c"/>
    <property type="match status" value="1"/>
</dbReference>
<feature type="modified residue" description="Phosphohistidine" evidence="9">
    <location>
        <position position="1481"/>
    </location>
</feature>
<evidence type="ECO:0000256" key="11">
    <source>
        <dbReference type="SAM" id="Phobius"/>
    </source>
</evidence>
<sequence length="1624" mass="176366">MPSTQKRSQVVLWSAATLLCGLLVSALLAWQLERSNQARIRSEMAATAEQTSARVLERIRLYQYGLRGMRGAILTAGAELSRDLVIRYSRTRDVDREFPGARGFGFIRRVAQGDEARFLDQARADGWPAFATRQLAPHAGERFVIQYIEPVERNVAAVGLDIASERNRREAALGALRSGEVHLTGPITLVQATGSPQQSFLILMPIYRGGVVPATVAEREARGFGWSYAPLLIHEMLADLGLERATFGLQLQDNSDPEQPTLFYDNRPQAADAPGLYRMQLQHEVFGRHWQASFIALPAFVQSLHLPSPPLALALGALVSLLLAALAAVLTVNRLRRQQFHADQARLAAIVESSADGIIGNTLEGVVTSWNRGAEQLFGYSSEQAVGRRLLDLLVPADLQDEEQMLLEQVSHGERVPNFETRRLRSDGSLVDVSVTVSPIRNAEGRVTGASKTVRDITAQKVAEARIHEFNASLESQVVQRTEELNQLNLLLNSVLRSASEVAIIATDTQGTIRLFNAGAERMLGYRAHELLGKSSPERFHLSSELSTRGAQLSLEYGSPVEGFQVLTCKPQAEGAEVREWTYRCKDDTRLTVSVVVTAMYDDAGTLTGYLAIAIDISERKAAEQELAASLETTRAILDTAVNPIITIDDKGVVCSFNPAGERVFGYERNEVVGQNVRVLMPEPYRSEHDEHLEHYLHGDQARAIGVGREVLAQRKDGSIFPIQISLGAMQVSGQRMVVGIITDITAQQKQRSELMAARDQLLMAAEVAELGIWTWVLADNSLQWNDRMFELYGQPPSLQVSGLDYQHWRSRVHPDDVEAAEAKLLAAVDGHDNYDPIFRVVRPDGQIQHIQAGAQIERDAAGKALRVTGINRDITAQLQVETHLRQAKEQADAASAAKSSFLANMSHEIRTPMNAVLGMLQLVEQTELNLRQRDYVTKAQGAAKSLLGLLNDILDYSKIEAGKLQLDPHPFEPEKLMRDLGVVLSGSNGQKEVEVLFDLDPQLPDELLGDSLRLQQILINLAGNALKFTAIGQVVVSIGVQGKQADGVKVRIEVSDSGIGISHEQLQRIFDGFTQAEASTTRRFGGTGLGLVISKRLVGLMGGELQVESEPGAGSRFWFDILLPLTTTTRAKPPRSALHRPLRGLLVDDNSVALEILARSFAAFGWQADLASDGQQALEQVLAAHQAAQPYDVVMLDWNMPGVDGISTARMIRQALAGDQCPRLVILTAYGREVLAQEDPNDMPYDGFLSKPVTPQQLASAVRQVMNLEEPEPDVVAKVDRPQRLAGLRLLVVEDNALNRQVASELLASEGALVTLAEGGLEGVSRVLTADSPYDVVLMDVQMPDIDGLEATRRIRADSRFAQLPILAMTANASRSDRADCLAAGMNDHVGKPIDLDELVRPLLQLTGGAQPAMRPATPPAASSTGAIEDMDSIIARFGGNLGLFRDVLLSFRAEMGKILATLAAAIGEQDLAASAAALHTLKGSAGTLGASRLSARAGELEDQLKSTPADAALTLPGSVSLDELTVMVSSAAEAIEAALADVPAPLPPAPAAADLAWREQLETILPLLESGNLEALERVEALVVAPSATQSEYFDQLVIQARALDFTAAARSIRLLMANQQA</sequence>
<dbReference type="SMART" id="SM00448">
    <property type="entry name" value="REC"/>
    <property type="match status" value="2"/>
</dbReference>
<dbReference type="PANTHER" id="PTHR45339:SF5">
    <property type="entry name" value="HISTIDINE KINASE"/>
    <property type="match status" value="1"/>
</dbReference>
<evidence type="ECO:0000313" key="18">
    <source>
        <dbReference type="EMBL" id="MDA7088587.1"/>
    </source>
</evidence>
<dbReference type="PRINTS" id="PR00344">
    <property type="entry name" value="BCTRLSENSOR"/>
</dbReference>
<feature type="domain" description="Response regulatory" evidence="13">
    <location>
        <begin position="1144"/>
        <end position="1267"/>
    </location>
</feature>
<evidence type="ECO:0000259" key="14">
    <source>
        <dbReference type="PROSITE" id="PS50112"/>
    </source>
</evidence>
<evidence type="ECO:0000256" key="5">
    <source>
        <dbReference type="ARBA" id="ARBA00022692"/>
    </source>
</evidence>
<dbReference type="SUPFAM" id="SSF47226">
    <property type="entry name" value="Histidine-containing phosphotransfer domain, HPT domain"/>
    <property type="match status" value="1"/>
</dbReference>
<dbReference type="CDD" id="cd16922">
    <property type="entry name" value="HATPase_EvgS-ArcB-TorS-like"/>
    <property type="match status" value="1"/>
</dbReference>
<dbReference type="NCBIfam" id="TIGR00229">
    <property type="entry name" value="sensory_box"/>
    <property type="match status" value="3"/>
</dbReference>
<dbReference type="Gene3D" id="3.40.50.2300">
    <property type="match status" value="2"/>
</dbReference>
<keyword evidence="5 11" id="KW-0812">Transmembrane</keyword>
<comment type="caution">
    <text evidence="18">The sequence shown here is derived from an EMBL/GenBank/DDBJ whole genome shotgun (WGS) entry which is preliminary data.</text>
</comment>
<dbReference type="PROSITE" id="PS50110">
    <property type="entry name" value="RESPONSE_REGULATORY"/>
    <property type="match status" value="2"/>
</dbReference>
<name>A0ABT4XKB3_9PSED</name>
<dbReference type="InterPro" id="IPR042240">
    <property type="entry name" value="CHASE_sf"/>
</dbReference>
<dbReference type="SUPFAM" id="SSF55874">
    <property type="entry name" value="ATPase domain of HSP90 chaperone/DNA topoisomerase II/histidine kinase"/>
    <property type="match status" value="1"/>
</dbReference>
<dbReference type="PROSITE" id="PS50839">
    <property type="entry name" value="CHASE"/>
    <property type="match status" value="1"/>
</dbReference>
<dbReference type="PROSITE" id="PS50113">
    <property type="entry name" value="PAC"/>
    <property type="match status" value="3"/>
</dbReference>
<dbReference type="InterPro" id="IPR036641">
    <property type="entry name" value="HPT_dom_sf"/>
</dbReference>
<evidence type="ECO:0000256" key="4">
    <source>
        <dbReference type="ARBA" id="ARBA00022553"/>
    </source>
</evidence>
<evidence type="ECO:0000259" key="16">
    <source>
        <dbReference type="PROSITE" id="PS50839"/>
    </source>
</evidence>
<dbReference type="Pfam" id="PF00512">
    <property type="entry name" value="HisKA"/>
    <property type="match status" value="1"/>
</dbReference>
<evidence type="ECO:0000259" key="13">
    <source>
        <dbReference type="PROSITE" id="PS50110"/>
    </source>
</evidence>
<evidence type="ECO:0000256" key="8">
    <source>
        <dbReference type="ARBA" id="ARBA00023136"/>
    </source>
</evidence>
<dbReference type="SMART" id="SM00086">
    <property type="entry name" value="PAC"/>
    <property type="match status" value="4"/>
</dbReference>
<reference evidence="18 19" key="1">
    <citation type="submission" date="2023-01" db="EMBL/GenBank/DDBJ databases">
        <title>Pseudomonas SA3-5T sp. nov., isolated from tidal flat sediment.</title>
        <authorList>
            <person name="Kim H.S."/>
            <person name="Kim J.-S."/>
            <person name="Suh M.K."/>
            <person name="Eom M.K."/>
            <person name="Lee J.-S."/>
        </authorList>
    </citation>
    <scope>NUCLEOTIDE SEQUENCE [LARGE SCALE GENOMIC DNA]</scope>
    <source>
        <strain evidence="18 19">SA3-5</strain>
    </source>
</reference>
<dbReference type="SMART" id="SM00388">
    <property type="entry name" value="HisKA"/>
    <property type="match status" value="1"/>
</dbReference>
<dbReference type="Gene3D" id="3.30.565.10">
    <property type="entry name" value="Histidine kinase-like ATPase, C-terminal domain"/>
    <property type="match status" value="1"/>
</dbReference>
<dbReference type="SUPFAM" id="SSF52172">
    <property type="entry name" value="CheY-like"/>
    <property type="match status" value="2"/>
</dbReference>
<comment type="catalytic activity">
    <reaction evidence="1">
        <text>ATP + protein L-histidine = ADP + protein N-phospho-L-histidine.</text>
        <dbReference type="EC" id="2.7.13.3"/>
    </reaction>
</comment>
<evidence type="ECO:0000256" key="2">
    <source>
        <dbReference type="ARBA" id="ARBA00004370"/>
    </source>
</evidence>
<dbReference type="EC" id="2.7.13.3" evidence="3"/>
<dbReference type="InterPro" id="IPR003594">
    <property type="entry name" value="HATPase_dom"/>
</dbReference>
<dbReference type="InterPro" id="IPR003661">
    <property type="entry name" value="HisK_dim/P_dom"/>
</dbReference>
<dbReference type="EMBL" id="JAQJZJ010000010">
    <property type="protein sequence ID" value="MDA7088587.1"/>
    <property type="molecule type" value="Genomic_DNA"/>
</dbReference>
<evidence type="ECO:0000259" key="12">
    <source>
        <dbReference type="PROSITE" id="PS50109"/>
    </source>
</evidence>
<dbReference type="Gene3D" id="2.10.70.100">
    <property type="match status" value="1"/>
</dbReference>
<dbReference type="CDD" id="cd00082">
    <property type="entry name" value="HisKA"/>
    <property type="match status" value="1"/>
</dbReference>
<dbReference type="PROSITE" id="PS50894">
    <property type="entry name" value="HPT"/>
    <property type="match status" value="1"/>
</dbReference>
<evidence type="ECO:0000313" key="19">
    <source>
        <dbReference type="Proteomes" id="UP001212042"/>
    </source>
</evidence>
<feature type="domain" description="Histidine kinase" evidence="12">
    <location>
        <begin position="905"/>
        <end position="1126"/>
    </location>
</feature>
<dbReference type="InterPro" id="IPR001789">
    <property type="entry name" value="Sig_transdc_resp-reg_receiver"/>
</dbReference>
<dbReference type="SUPFAM" id="SSF47384">
    <property type="entry name" value="Homodimeric domain of signal transducing histidine kinase"/>
    <property type="match status" value="1"/>
</dbReference>
<feature type="domain" description="HPt" evidence="17">
    <location>
        <begin position="1442"/>
        <end position="1544"/>
    </location>
</feature>
<evidence type="ECO:0000256" key="6">
    <source>
        <dbReference type="ARBA" id="ARBA00022989"/>
    </source>
</evidence>
<dbReference type="PROSITE" id="PS50112">
    <property type="entry name" value="PAS"/>
    <property type="match status" value="3"/>
</dbReference>
<dbReference type="Pfam" id="PF00989">
    <property type="entry name" value="PAS"/>
    <property type="match status" value="3"/>
</dbReference>
<dbReference type="SMART" id="SM01079">
    <property type="entry name" value="CHASE"/>
    <property type="match status" value="1"/>
</dbReference>
<dbReference type="CDD" id="cd17546">
    <property type="entry name" value="REC_hyHK_CKI1_RcsC-like"/>
    <property type="match status" value="2"/>
</dbReference>
<feature type="domain" description="PAC" evidence="15">
    <location>
        <begin position="835"/>
        <end position="887"/>
    </location>
</feature>
<dbReference type="Gene3D" id="3.30.450.350">
    <property type="entry name" value="CHASE domain"/>
    <property type="match status" value="1"/>
</dbReference>
<evidence type="ECO:0000256" key="10">
    <source>
        <dbReference type="PROSITE-ProRule" id="PRU00169"/>
    </source>
</evidence>
<dbReference type="InterPro" id="IPR013655">
    <property type="entry name" value="PAS_fold_3"/>
</dbReference>
<feature type="domain" description="Response regulatory" evidence="13">
    <location>
        <begin position="1290"/>
        <end position="1408"/>
    </location>
</feature>
<dbReference type="Pfam" id="PF02518">
    <property type="entry name" value="HATPase_c"/>
    <property type="match status" value="1"/>
</dbReference>
<dbReference type="InterPro" id="IPR036890">
    <property type="entry name" value="HATPase_C_sf"/>
</dbReference>
<dbReference type="InterPro" id="IPR008207">
    <property type="entry name" value="Sig_transdc_His_kin_Hpt_dom"/>
</dbReference>
<dbReference type="InterPro" id="IPR035965">
    <property type="entry name" value="PAS-like_dom_sf"/>
</dbReference>
<dbReference type="Proteomes" id="UP001212042">
    <property type="component" value="Unassembled WGS sequence"/>
</dbReference>
<dbReference type="Gene3D" id="1.10.287.130">
    <property type="match status" value="1"/>
</dbReference>
<dbReference type="InterPro" id="IPR004358">
    <property type="entry name" value="Sig_transdc_His_kin-like_C"/>
</dbReference>
<dbReference type="Pfam" id="PF03924">
    <property type="entry name" value="CHASE"/>
    <property type="match status" value="1"/>
</dbReference>
<keyword evidence="7" id="KW-0902">Two-component regulatory system</keyword>
<protein>
    <recommendedName>
        <fullName evidence="3">histidine kinase</fullName>
        <ecNumber evidence="3">2.7.13.3</ecNumber>
    </recommendedName>
</protein>
<feature type="domain" description="CHASE" evidence="16">
    <location>
        <begin position="76"/>
        <end position="224"/>
    </location>
</feature>
<feature type="modified residue" description="4-aspartylphosphate" evidence="10">
    <location>
        <position position="1341"/>
    </location>
</feature>
<evidence type="ECO:0000256" key="3">
    <source>
        <dbReference type="ARBA" id="ARBA00012438"/>
    </source>
</evidence>
<dbReference type="SUPFAM" id="SSF55785">
    <property type="entry name" value="PYP-like sensor domain (PAS domain)"/>
    <property type="match status" value="4"/>
</dbReference>
<dbReference type="InterPro" id="IPR011006">
    <property type="entry name" value="CheY-like_superfamily"/>
</dbReference>
<organism evidence="18 19">
    <name type="scientific">Pseudomonas aestuarii</name>
    <dbReference type="NCBI Taxonomy" id="3018340"/>
    <lineage>
        <taxon>Bacteria</taxon>
        <taxon>Pseudomonadati</taxon>
        <taxon>Pseudomonadota</taxon>
        <taxon>Gammaproteobacteria</taxon>
        <taxon>Pseudomonadales</taxon>
        <taxon>Pseudomonadaceae</taxon>
        <taxon>Pseudomonas</taxon>
    </lineage>
</organism>
<dbReference type="SMART" id="SM00091">
    <property type="entry name" value="PAS"/>
    <property type="match status" value="4"/>
</dbReference>
<feature type="transmembrane region" description="Helical" evidence="11">
    <location>
        <begin position="311"/>
        <end position="332"/>
    </location>
</feature>